<proteinExistence type="predicted"/>
<evidence type="ECO:0000313" key="1">
    <source>
        <dbReference type="EMBL" id="KAI3363392.1"/>
    </source>
</evidence>
<gene>
    <name evidence="1" type="ORF">L3Q82_012010</name>
</gene>
<reference evidence="1" key="1">
    <citation type="submission" date="2022-04" db="EMBL/GenBank/DDBJ databases">
        <title>Jade perch genome.</title>
        <authorList>
            <person name="Chao B."/>
        </authorList>
    </citation>
    <scope>NUCLEOTIDE SEQUENCE</scope>
    <source>
        <strain evidence="1">CB-2022</strain>
    </source>
</reference>
<comment type="caution">
    <text evidence="1">The sequence shown here is derived from an EMBL/GenBank/DDBJ whole genome shotgun (WGS) entry which is preliminary data.</text>
</comment>
<protein>
    <submittedName>
        <fullName evidence="1">Uncharacterized protein</fullName>
    </submittedName>
</protein>
<evidence type="ECO:0000313" key="2">
    <source>
        <dbReference type="Proteomes" id="UP000831701"/>
    </source>
</evidence>
<dbReference type="EMBL" id="CM041544">
    <property type="protein sequence ID" value="KAI3363392.1"/>
    <property type="molecule type" value="Genomic_DNA"/>
</dbReference>
<name>A0ACB8W6B5_9TELE</name>
<keyword evidence="2" id="KW-1185">Reference proteome</keyword>
<accession>A0ACB8W6B5</accession>
<dbReference type="Proteomes" id="UP000831701">
    <property type="component" value="Chromosome 14"/>
</dbReference>
<sequence length="523" mass="59851">MFVFTMFSATTWTILALFFTLLLLYSIWPYRFFKKLGIPGPRPLPFVGTMLYFRKGLTFYDRYCHTKYGDVWGLFDGRAPVLIVADPEIIKTVLVKECYSVFTNRRVRVSSCSHYTILGSPIQHSAGMLCHETLVVGPLADAITAIKDERWKRIRSTLSPCFTSGRLKQVFPVVARHADRLIEKLRQTNSDESTDVKQFLGPYSLDTVTSASFGVEANSINNPDDPLIVHLKKIMNFTFWPILVLLVFPFGARLINLLKIDLFPRASVDYFYNILKRFKDQHLADESIRADFLQVMIESEIPESEIKGEHDQPSKGLTEHEILSQAFIFIFGGYETTSVTLTYLLYNLATNPDALKTLHEEIDANLPRDAPVSFENLVGLQYLDQVLNESLRMTPTAPRLERMCKKTVQIHGLTIPEGTLVGIPVHLLHKDPRFWSSPELFRPERFSKDSGEEVNPYAFLPFGVGPRNCIGMRYAVLVMKMVVVRLLQSYTVETCKDTVIPLEFDWKFQPKSPVKLKFVPRQQ</sequence>
<organism evidence="1 2">
    <name type="scientific">Scortum barcoo</name>
    <name type="common">barcoo grunter</name>
    <dbReference type="NCBI Taxonomy" id="214431"/>
    <lineage>
        <taxon>Eukaryota</taxon>
        <taxon>Metazoa</taxon>
        <taxon>Chordata</taxon>
        <taxon>Craniata</taxon>
        <taxon>Vertebrata</taxon>
        <taxon>Euteleostomi</taxon>
        <taxon>Actinopterygii</taxon>
        <taxon>Neopterygii</taxon>
        <taxon>Teleostei</taxon>
        <taxon>Neoteleostei</taxon>
        <taxon>Acanthomorphata</taxon>
        <taxon>Eupercaria</taxon>
        <taxon>Centrarchiformes</taxon>
        <taxon>Terapontoidei</taxon>
        <taxon>Terapontidae</taxon>
        <taxon>Scortum</taxon>
    </lineage>
</organism>